<comment type="caution">
    <text evidence="6">The sequence shown here is derived from an EMBL/GenBank/DDBJ whole genome shotgun (WGS) entry which is preliminary data.</text>
</comment>
<dbReference type="Pfam" id="PF00027">
    <property type="entry name" value="cNMP_binding"/>
    <property type="match status" value="1"/>
</dbReference>
<dbReference type="PANTHER" id="PTHR24567:SF68">
    <property type="entry name" value="DNA-BINDING TRANSCRIPTIONAL DUAL REGULATOR CRP"/>
    <property type="match status" value="1"/>
</dbReference>
<dbReference type="AlphaFoldDB" id="A0A4R5LQM9"/>
<dbReference type="GO" id="GO:0005829">
    <property type="term" value="C:cytosol"/>
    <property type="evidence" value="ECO:0007669"/>
    <property type="project" value="TreeGrafter"/>
</dbReference>
<keyword evidence="3" id="KW-0804">Transcription</keyword>
<feature type="domain" description="Cyclic nucleotide-binding" evidence="4">
    <location>
        <begin position="10"/>
        <end position="122"/>
    </location>
</feature>
<gene>
    <name evidence="6" type="ORF">E2F43_14875</name>
</gene>
<dbReference type="EMBL" id="SMSE01000003">
    <property type="protein sequence ID" value="TDG12840.1"/>
    <property type="molecule type" value="Genomic_DNA"/>
</dbReference>
<keyword evidence="2" id="KW-0238">DNA-binding</keyword>
<dbReference type="PROSITE" id="PS50042">
    <property type="entry name" value="CNMP_BINDING_3"/>
    <property type="match status" value="1"/>
</dbReference>
<reference evidence="6 7" key="1">
    <citation type="submission" date="2019-03" db="EMBL/GenBank/DDBJ databases">
        <title>Seongchinamella monodicae gen. nov., sp. nov., a novel member of the Gammaproteobacteria isolated from a tidal mudflat of beach.</title>
        <authorList>
            <person name="Yang H.G."/>
            <person name="Kang J.W."/>
            <person name="Lee S.D."/>
        </authorList>
    </citation>
    <scope>NUCLEOTIDE SEQUENCE [LARGE SCALE GENOMIC DNA]</scope>
    <source>
        <strain evidence="6 7">GH4-78</strain>
    </source>
</reference>
<evidence type="ECO:0000259" key="4">
    <source>
        <dbReference type="PROSITE" id="PS50042"/>
    </source>
</evidence>
<evidence type="ECO:0000313" key="7">
    <source>
        <dbReference type="Proteomes" id="UP000295554"/>
    </source>
</evidence>
<dbReference type="GO" id="GO:0003700">
    <property type="term" value="F:DNA-binding transcription factor activity"/>
    <property type="evidence" value="ECO:0007669"/>
    <property type="project" value="TreeGrafter"/>
</dbReference>
<dbReference type="InterPro" id="IPR050397">
    <property type="entry name" value="Env_Response_Regulators"/>
</dbReference>
<dbReference type="Proteomes" id="UP000295554">
    <property type="component" value="Unassembled WGS sequence"/>
</dbReference>
<accession>A0A4R5LQM9</accession>
<dbReference type="InterPro" id="IPR036388">
    <property type="entry name" value="WH-like_DNA-bd_sf"/>
</dbReference>
<evidence type="ECO:0000259" key="5">
    <source>
        <dbReference type="PROSITE" id="PS51063"/>
    </source>
</evidence>
<sequence>MRVIPHMHAFVSELSPEARQAFEELSVLRRVGKGEAVYRQGDKPNELYQLVEGRVRLCNYSLEGREVVSGEFQPGDCFGEMGLIDGLPRVSHAIASCDSAVRVLSRAGFDELTTRYPEVDRKIALMMCHRVRYLYALNEEASELTLHQRVARCVLRMAYSRDSNNPERELFIAISQEELGQMLGASRQSINKELKALVCEGIIELRYGRIYIQDLERLKDQYEYLLAGEPITPGYQQTT</sequence>
<dbReference type="Gene3D" id="1.10.10.10">
    <property type="entry name" value="Winged helix-like DNA-binding domain superfamily/Winged helix DNA-binding domain"/>
    <property type="match status" value="1"/>
</dbReference>
<dbReference type="OrthoDB" id="6881322at2"/>
<evidence type="ECO:0000256" key="3">
    <source>
        <dbReference type="ARBA" id="ARBA00023163"/>
    </source>
</evidence>
<organism evidence="6 7">
    <name type="scientific">Seongchinamella unica</name>
    <dbReference type="NCBI Taxonomy" id="2547392"/>
    <lineage>
        <taxon>Bacteria</taxon>
        <taxon>Pseudomonadati</taxon>
        <taxon>Pseudomonadota</taxon>
        <taxon>Gammaproteobacteria</taxon>
        <taxon>Cellvibrionales</taxon>
        <taxon>Halieaceae</taxon>
        <taxon>Seongchinamella</taxon>
    </lineage>
</organism>
<dbReference type="Gene3D" id="2.60.120.10">
    <property type="entry name" value="Jelly Rolls"/>
    <property type="match status" value="1"/>
</dbReference>
<dbReference type="InterPro" id="IPR018490">
    <property type="entry name" value="cNMP-bd_dom_sf"/>
</dbReference>
<protein>
    <submittedName>
        <fullName evidence="6">Crp/Fnr family transcriptional regulator</fullName>
    </submittedName>
</protein>
<dbReference type="PROSITE" id="PS51063">
    <property type="entry name" value="HTH_CRP_2"/>
    <property type="match status" value="1"/>
</dbReference>
<keyword evidence="1" id="KW-0805">Transcription regulation</keyword>
<dbReference type="PANTHER" id="PTHR24567">
    <property type="entry name" value="CRP FAMILY TRANSCRIPTIONAL REGULATORY PROTEIN"/>
    <property type="match status" value="1"/>
</dbReference>
<evidence type="ECO:0000256" key="2">
    <source>
        <dbReference type="ARBA" id="ARBA00023125"/>
    </source>
</evidence>
<dbReference type="SMART" id="SM00419">
    <property type="entry name" value="HTH_CRP"/>
    <property type="match status" value="1"/>
</dbReference>
<dbReference type="InterPro" id="IPR012318">
    <property type="entry name" value="HTH_CRP"/>
</dbReference>
<proteinExistence type="predicted"/>
<dbReference type="SMART" id="SM00100">
    <property type="entry name" value="cNMP"/>
    <property type="match status" value="1"/>
</dbReference>
<keyword evidence="7" id="KW-1185">Reference proteome</keyword>
<dbReference type="SUPFAM" id="SSF46785">
    <property type="entry name" value="Winged helix' DNA-binding domain"/>
    <property type="match status" value="1"/>
</dbReference>
<evidence type="ECO:0000256" key="1">
    <source>
        <dbReference type="ARBA" id="ARBA00023015"/>
    </source>
</evidence>
<dbReference type="SUPFAM" id="SSF51206">
    <property type="entry name" value="cAMP-binding domain-like"/>
    <property type="match status" value="1"/>
</dbReference>
<dbReference type="InterPro" id="IPR000595">
    <property type="entry name" value="cNMP-bd_dom"/>
</dbReference>
<dbReference type="InterPro" id="IPR014710">
    <property type="entry name" value="RmlC-like_jellyroll"/>
</dbReference>
<dbReference type="InterPro" id="IPR036390">
    <property type="entry name" value="WH_DNA-bd_sf"/>
</dbReference>
<dbReference type="CDD" id="cd00038">
    <property type="entry name" value="CAP_ED"/>
    <property type="match status" value="1"/>
</dbReference>
<feature type="domain" description="HTH crp-type" evidence="5">
    <location>
        <begin position="144"/>
        <end position="216"/>
    </location>
</feature>
<dbReference type="GO" id="GO:0003677">
    <property type="term" value="F:DNA binding"/>
    <property type="evidence" value="ECO:0007669"/>
    <property type="project" value="UniProtKB-KW"/>
</dbReference>
<dbReference type="RefSeq" id="WP_133214010.1">
    <property type="nucleotide sequence ID" value="NZ_SMSE01000003.1"/>
</dbReference>
<dbReference type="Pfam" id="PF13545">
    <property type="entry name" value="HTH_Crp_2"/>
    <property type="match status" value="1"/>
</dbReference>
<evidence type="ECO:0000313" key="6">
    <source>
        <dbReference type="EMBL" id="TDG12840.1"/>
    </source>
</evidence>
<name>A0A4R5LQM9_9GAMM</name>